<organism evidence="1 2">
    <name type="scientific">Hymenochirus boettgeri</name>
    <name type="common">Congo dwarf clawed frog</name>
    <dbReference type="NCBI Taxonomy" id="247094"/>
    <lineage>
        <taxon>Eukaryota</taxon>
        <taxon>Metazoa</taxon>
        <taxon>Chordata</taxon>
        <taxon>Craniata</taxon>
        <taxon>Vertebrata</taxon>
        <taxon>Euteleostomi</taxon>
        <taxon>Amphibia</taxon>
        <taxon>Batrachia</taxon>
        <taxon>Anura</taxon>
        <taxon>Pipoidea</taxon>
        <taxon>Pipidae</taxon>
        <taxon>Pipinae</taxon>
        <taxon>Hymenochirus</taxon>
    </lineage>
</organism>
<accession>A0A8T2KF58</accession>
<evidence type="ECO:0000313" key="1">
    <source>
        <dbReference type="EMBL" id="KAG8454993.1"/>
    </source>
</evidence>
<keyword evidence="2" id="KW-1185">Reference proteome</keyword>
<dbReference type="Proteomes" id="UP000812440">
    <property type="component" value="Chromosome 1"/>
</dbReference>
<comment type="caution">
    <text evidence="1">The sequence shown here is derived from an EMBL/GenBank/DDBJ whole genome shotgun (WGS) entry which is preliminary data.</text>
</comment>
<reference evidence="1" key="1">
    <citation type="thesis" date="2020" institute="ProQuest LLC" country="789 East Eisenhower Parkway, Ann Arbor, MI, USA">
        <title>Comparative Genomics and Chromosome Evolution.</title>
        <authorList>
            <person name="Mudd A.B."/>
        </authorList>
    </citation>
    <scope>NUCLEOTIDE SEQUENCE</scope>
    <source>
        <strain evidence="1">Female2</strain>
        <tissue evidence="1">Blood</tissue>
    </source>
</reference>
<evidence type="ECO:0000313" key="2">
    <source>
        <dbReference type="Proteomes" id="UP000812440"/>
    </source>
</evidence>
<name>A0A8T2KF58_9PIPI</name>
<dbReference type="AlphaFoldDB" id="A0A8T2KF58"/>
<proteinExistence type="predicted"/>
<sequence>MVLFHEMLRNRTTSMRLASIGTTLRPIHIYIYKRLIMNFLPTLRAHYHNNSSSPHLQGKPGKEQGAKIITKCSPLQRKYTACIYILIIQE</sequence>
<protein>
    <submittedName>
        <fullName evidence="1">Uncharacterized protein</fullName>
    </submittedName>
</protein>
<gene>
    <name evidence="1" type="ORF">GDO86_001277</name>
</gene>
<dbReference type="EMBL" id="JAACNH010000001">
    <property type="protein sequence ID" value="KAG8454993.1"/>
    <property type="molecule type" value="Genomic_DNA"/>
</dbReference>